<evidence type="ECO:0000313" key="4">
    <source>
        <dbReference type="EMBL" id="PYH48517.1"/>
    </source>
</evidence>
<reference evidence="4 5" key="1">
    <citation type="submission" date="2016-12" db="EMBL/GenBank/DDBJ databases">
        <title>The genomes of Aspergillus section Nigri reveals drivers in fungal speciation.</title>
        <authorList>
            <consortium name="DOE Joint Genome Institute"/>
            <person name="Vesth T.C."/>
            <person name="Nybo J."/>
            <person name="Theobald S."/>
            <person name="Brandl J."/>
            <person name="Frisvad J.C."/>
            <person name="Nielsen K.F."/>
            <person name="Lyhne E.K."/>
            <person name="Kogle M.E."/>
            <person name="Kuo A."/>
            <person name="Riley R."/>
            <person name="Clum A."/>
            <person name="Nolan M."/>
            <person name="Lipzen A."/>
            <person name="Salamov A."/>
            <person name="Henrissat B."/>
            <person name="Wiebenga A."/>
            <person name="De Vries R.P."/>
            <person name="Grigoriev I.V."/>
            <person name="Mortensen U.H."/>
            <person name="Andersen M.R."/>
            <person name="Baker S.E."/>
        </authorList>
    </citation>
    <scope>NUCLEOTIDE SEQUENCE [LARGE SCALE GENOMIC DNA]</scope>
    <source>
        <strain evidence="4 5">JOP 1030-1</strain>
    </source>
</reference>
<dbReference type="Pfam" id="PF12754">
    <property type="entry name" value="Get5_N"/>
    <property type="match status" value="1"/>
</dbReference>
<feature type="domain" description="Get5 N-terminal" evidence="2">
    <location>
        <begin position="7"/>
        <end position="158"/>
    </location>
</feature>
<dbReference type="GeneID" id="37079119"/>
<evidence type="ECO:0000313" key="5">
    <source>
        <dbReference type="Proteomes" id="UP000248349"/>
    </source>
</evidence>
<dbReference type="Pfam" id="PF17183">
    <property type="entry name" value="Get5_C"/>
    <property type="match status" value="1"/>
</dbReference>
<dbReference type="EMBL" id="KZ821221">
    <property type="protein sequence ID" value="PYH48517.1"/>
    <property type="molecule type" value="Genomic_DNA"/>
</dbReference>
<sequence length="243" mass="25978">MASELSFAKAFLSALDSRPIKLRADYVHDDPSVRIPHLLPRLQSPRPSMPKKPTTTTTSVPGSAKSITVTLKSARNPALEFSLPNQPLTTTTVTDLKDAVRARIVDATDAQPALDKVKILFRKKPVTGNKTLAEMLSEVPELLVGGKEVEVGVMVMGGGRVVSVSPEEGGEEGGHREEDAGAAAAAAAATTTIKPAVGPSGEEVVRTEAFWADLQGFLEQRIKDAEEAKRLKGLFREAWEGSK</sequence>
<dbReference type="AlphaFoldDB" id="A0A318ZNG3"/>
<dbReference type="InterPro" id="IPR024737">
    <property type="entry name" value="Get5_N"/>
</dbReference>
<dbReference type="OrthoDB" id="5366541at2759"/>
<protein>
    <recommendedName>
        <fullName evidence="6">Cell-cycle control medial ring component</fullName>
    </recommendedName>
</protein>
<keyword evidence="5" id="KW-1185">Reference proteome</keyword>
<dbReference type="Gene3D" id="1.10.286.70">
    <property type="entry name" value="Get5 dimerization domain"/>
    <property type="match status" value="1"/>
</dbReference>
<dbReference type="RefSeq" id="XP_025434499.1">
    <property type="nucleotide sequence ID" value="XM_025577890.1"/>
</dbReference>
<evidence type="ECO:0000256" key="1">
    <source>
        <dbReference type="SAM" id="MobiDB-lite"/>
    </source>
</evidence>
<dbReference type="InterPro" id="IPR049256">
    <property type="entry name" value="Get5_C"/>
</dbReference>
<name>A0A318ZNG3_9EURO</name>
<organism evidence="4 5">
    <name type="scientific">Aspergillus saccharolyticus JOP 1030-1</name>
    <dbReference type="NCBI Taxonomy" id="1450539"/>
    <lineage>
        <taxon>Eukaryota</taxon>
        <taxon>Fungi</taxon>
        <taxon>Dikarya</taxon>
        <taxon>Ascomycota</taxon>
        <taxon>Pezizomycotina</taxon>
        <taxon>Eurotiomycetes</taxon>
        <taxon>Eurotiomycetidae</taxon>
        <taxon>Eurotiales</taxon>
        <taxon>Aspergillaceae</taxon>
        <taxon>Aspergillus</taxon>
        <taxon>Aspergillus subgen. Circumdati</taxon>
    </lineage>
</organism>
<dbReference type="Proteomes" id="UP000248349">
    <property type="component" value="Unassembled WGS sequence"/>
</dbReference>
<evidence type="ECO:0008006" key="6">
    <source>
        <dbReference type="Google" id="ProtNLM"/>
    </source>
</evidence>
<proteinExistence type="predicted"/>
<accession>A0A318ZNG3</accession>
<evidence type="ECO:0000259" key="2">
    <source>
        <dbReference type="Pfam" id="PF12754"/>
    </source>
</evidence>
<evidence type="ECO:0000259" key="3">
    <source>
        <dbReference type="Pfam" id="PF17183"/>
    </source>
</evidence>
<gene>
    <name evidence="4" type="ORF">BP01DRAFT_389133</name>
</gene>
<feature type="domain" description="Get5 C-terminal" evidence="3">
    <location>
        <begin position="194"/>
        <end position="242"/>
    </location>
</feature>
<feature type="compositionally biased region" description="Low complexity" evidence="1">
    <location>
        <begin position="51"/>
        <end position="63"/>
    </location>
</feature>
<feature type="region of interest" description="Disordered" evidence="1">
    <location>
        <begin position="38"/>
        <end position="63"/>
    </location>
</feature>